<name>A0A6N4QCL0_9LEPT</name>
<accession>A0A6N4QCL0</accession>
<dbReference type="EMBL" id="RQFF01000030">
    <property type="protein sequence ID" value="TGK69576.1"/>
    <property type="molecule type" value="Genomic_DNA"/>
</dbReference>
<sequence length="136" mass="15536">MTAGYSGKPLVEKLGIKENMILHFVNLPSKDFTNNWGTFPKTINIVDKPKLGIDMIHFFTTSSKEYNAKLPKLIKFIKPTGMIWISWPKKTSKIPSDMNENLIRDFALELGLVDVKVCAVDEIWSGLKLVIRKENR</sequence>
<dbReference type="Proteomes" id="UP000297239">
    <property type="component" value="Unassembled WGS sequence"/>
</dbReference>
<proteinExistence type="predicted"/>
<keyword evidence="2" id="KW-1185">Reference proteome</keyword>
<dbReference type="OrthoDB" id="9800461at2"/>
<dbReference type="AlphaFoldDB" id="A0A6N4QCL0"/>
<comment type="caution">
    <text evidence="1">The sequence shown here is derived from an EMBL/GenBank/DDBJ whole genome shotgun (WGS) entry which is preliminary data.</text>
</comment>
<evidence type="ECO:0000313" key="1">
    <source>
        <dbReference type="EMBL" id="TGK69576.1"/>
    </source>
</evidence>
<organism evidence="1 2">
    <name type="scientific">Leptospira kanakyensis</name>
    <dbReference type="NCBI Taxonomy" id="2484968"/>
    <lineage>
        <taxon>Bacteria</taxon>
        <taxon>Pseudomonadati</taxon>
        <taxon>Spirochaetota</taxon>
        <taxon>Spirochaetia</taxon>
        <taxon>Leptospirales</taxon>
        <taxon>Leptospiraceae</taxon>
        <taxon>Leptospira</taxon>
    </lineage>
</organism>
<gene>
    <name evidence="1" type="ORF">EHQ18_12310</name>
</gene>
<reference evidence="1" key="1">
    <citation type="journal article" date="2019" name="PLoS Negl. Trop. Dis.">
        <title>Revisiting the worldwide diversity of Leptospira species in the environment.</title>
        <authorList>
            <person name="Vincent A.T."/>
            <person name="Schiettekatte O."/>
            <person name="Bourhy P."/>
            <person name="Veyrier F.J."/>
            <person name="Picardeau M."/>
        </authorList>
    </citation>
    <scope>NUCLEOTIDE SEQUENCE [LARGE SCALE GENOMIC DNA]</scope>
    <source>
        <strain evidence="1">201800293</strain>
    </source>
</reference>
<evidence type="ECO:0000313" key="2">
    <source>
        <dbReference type="Proteomes" id="UP000297239"/>
    </source>
</evidence>
<protein>
    <submittedName>
        <fullName evidence="1">DUF3052 domain-containing protein</fullName>
    </submittedName>
</protein>
<dbReference type="RefSeq" id="WP_135634755.1">
    <property type="nucleotide sequence ID" value="NZ_RQFE01000024.1"/>
</dbReference>